<comment type="caution">
    <text evidence="1">The sequence shown here is derived from an EMBL/GenBank/DDBJ whole genome shotgun (WGS) entry which is preliminary data.</text>
</comment>
<gene>
    <name evidence="1" type="ORF">MGAL_10B003790</name>
</gene>
<name>A0A8B6C8K7_MYTGA</name>
<evidence type="ECO:0000313" key="2">
    <source>
        <dbReference type="Proteomes" id="UP000596742"/>
    </source>
</evidence>
<sequence length="127" mass="14861">MHRNYLKNFMECITLKAQYQSCGSSQKECKKAYSTYIHDIISPKQKSNPRKFWSFTKNKRYENGGVVPLRNTDGLTYSDNKMKANILNNQFSSVFNNKEDKSTIKEMKTNPYPEMKIITISENGIHY</sequence>
<evidence type="ECO:0000313" key="1">
    <source>
        <dbReference type="EMBL" id="VDI01139.1"/>
    </source>
</evidence>
<proteinExistence type="predicted"/>
<protein>
    <submittedName>
        <fullName evidence="1">Uncharacterized protein</fullName>
    </submittedName>
</protein>
<accession>A0A8B6C8K7</accession>
<dbReference type="EMBL" id="UYJE01001312">
    <property type="protein sequence ID" value="VDI01139.1"/>
    <property type="molecule type" value="Genomic_DNA"/>
</dbReference>
<dbReference type="AlphaFoldDB" id="A0A8B6C8K7"/>
<dbReference type="Proteomes" id="UP000596742">
    <property type="component" value="Unassembled WGS sequence"/>
</dbReference>
<organism evidence="1 2">
    <name type="scientific">Mytilus galloprovincialis</name>
    <name type="common">Mediterranean mussel</name>
    <dbReference type="NCBI Taxonomy" id="29158"/>
    <lineage>
        <taxon>Eukaryota</taxon>
        <taxon>Metazoa</taxon>
        <taxon>Spiralia</taxon>
        <taxon>Lophotrochozoa</taxon>
        <taxon>Mollusca</taxon>
        <taxon>Bivalvia</taxon>
        <taxon>Autobranchia</taxon>
        <taxon>Pteriomorphia</taxon>
        <taxon>Mytilida</taxon>
        <taxon>Mytiloidea</taxon>
        <taxon>Mytilidae</taxon>
        <taxon>Mytilinae</taxon>
        <taxon>Mytilus</taxon>
    </lineage>
</organism>
<keyword evidence="2" id="KW-1185">Reference proteome</keyword>
<reference evidence="1" key="1">
    <citation type="submission" date="2018-11" db="EMBL/GenBank/DDBJ databases">
        <authorList>
            <person name="Alioto T."/>
            <person name="Alioto T."/>
        </authorList>
    </citation>
    <scope>NUCLEOTIDE SEQUENCE</scope>
</reference>
<dbReference type="OrthoDB" id="6143061at2759"/>